<keyword evidence="3 4" id="KW-0560">Oxidoreductase</keyword>
<evidence type="ECO:0000259" key="6">
    <source>
        <dbReference type="Pfam" id="PF03807"/>
    </source>
</evidence>
<proteinExistence type="inferred from homology"/>
<evidence type="ECO:0000256" key="2">
    <source>
        <dbReference type="ARBA" id="ARBA00022857"/>
    </source>
</evidence>
<dbReference type="InterPro" id="IPR028939">
    <property type="entry name" value="P5C_Rdtase_cat_N"/>
</dbReference>
<dbReference type="InterPro" id="IPR000304">
    <property type="entry name" value="Pyrroline-COOH_reductase"/>
</dbReference>
<dbReference type="Pfam" id="PF03807">
    <property type="entry name" value="F420_oxidored"/>
    <property type="match status" value="1"/>
</dbReference>
<dbReference type="InterPro" id="IPR029036">
    <property type="entry name" value="P5CR_dimer"/>
</dbReference>
<comment type="catalytic activity">
    <reaction evidence="4">
        <text>L-proline + NAD(+) = (S)-1-pyrroline-5-carboxylate + NADH + 2 H(+)</text>
        <dbReference type="Rhea" id="RHEA:14105"/>
        <dbReference type="ChEBI" id="CHEBI:15378"/>
        <dbReference type="ChEBI" id="CHEBI:17388"/>
        <dbReference type="ChEBI" id="CHEBI:57540"/>
        <dbReference type="ChEBI" id="CHEBI:57945"/>
        <dbReference type="ChEBI" id="CHEBI:60039"/>
        <dbReference type="EC" id="1.5.1.2"/>
    </reaction>
</comment>
<dbReference type="NCBIfam" id="TIGR00112">
    <property type="entry name" value="proC"/>
    <property type="match status" value="1"/>
</dbReference>
<dbReference type="Gene3D" id="1.10.3730.10">
    <property type="entry name" value="ProC C-terminal domain-like"/>
    <property type="match status" value="1"/>
</dbReference>
<dbReference type="SUPFAM" id="SSF51735">
    <property type="entry name" value="NAD(P)-binding Rossmann-fold domains"/>
    <property type="match status" value="1"/>
</dbReference>
<reference evidence="8 9" key="1">
    <citation type="submission" date="2018-05" db="EMBL/GenBank/DDBJ databases">
        <title>Animal gut microbial communities from fecal samples from Wisconsin, USA.</title>
        <authorList>
            <person name="Neumann A."/>
        </authorList>
    </citation>
    <scope>NUCLEOTIDE SEQUENCE [LARGE SCALE GENOMIC DNA]</scope>
    <source>
        <strain evidence="8 9">UWS4</strain>
    </source>
</reference>
<dbReference type="SUPFAM" id="SSF48179">
    <property type="entry name" value="6-phosphogluconate dehydrogenase C-terminal domain-like"/>
    <property type="match status" value="1"/>
</dbReference>
<evidence type="ECO:0000256" key="3">
    <source>
        <dbReference type="ARBA" id="ARBA00023002"/>
    </source>
</evidence>
<comment type="similarity">
    <text evidence="1 4">Belongs to the pyrroline-5-carboxylate reductase family.</text>
</comment>
<comment type="catalytic activity">
    <reaction evidence="4">
        <text>L-proline + NADP(+) = (S)-1-pyrroline-5-carboxylate + NADPH + 2 H(+)</text>
        <dbReference type="Rhea" id="RHEA:14109"/>
        <dbReference type="ChEBI" id="CHEBI:15378"/>
        <dbReference type="ChEBI" id="CHEBI:17388"/>
        <dbReference type="ChEBI" id="CHEBI:57783"/>
        <dbReference type="ChEBI" id="CHEBI:58349"/>
        <dbReference type="ChEBI" id="CHEBI:60039"/>
        <dbReference type="EC" id="1.5.1.2"/>
    </reaction>
</comment>
<protein>
    <recommendedName>
        <fullName evidence="4 5">Pyrroline-5-carboxylate reductase</fullName>
        <shortName evidence="4">P5C reductase</shortName>
        <shortName evidence="4">P5CR</shortName>
        <ecNumber evidence="4 5">1.5.1.2</ecNumber>
    </recommendedName>
    <alternativeName>
        <fullName evidence="4">PCA reductase</fullName>
    </alternativeName>
</protein>
<evidence type="ECO:0000256" key="1">
    <source>
        <dbReference type="ARBA" id="ARBA00005525"/>
    </source>
</evidence>
<evidence type="ECO:0000313" key="9">
    <source>
        <dbReference type="Proteomes" id="UP000245523"/>
    </source>
</evidence>
<keyword evidence="2 4" id="KW-0521">NADP</keyword>
<accession>A0ABX5LIH7</accession>
<evidence type="ECO:0000256" key="4">
    <source>
        <dbReference type="HAMAP-Rule" id="MF_01925"/>
    </source>
</evidence>
<comment type="caution">
    <text evidence="8">The sequence shown here is derived from an EMBL/GenBank/DDBJ whole genome shotgun (WGS) entry which is preliminary data.</text>
</comment>
<organism evidence="8 9">
    <name type="scientific">Hallerella porci</name>
    <dbReference type="NCBI Taxonomy" id="1945871"/>
    <lineage>
        <taxon>Bacteria</taxon>
        <taxon>Pseudomonadati</taxon>
        <taxon>Fibrobacterota</taxon>
        <taxon>Fibrobacteria</taxon>
        <taxon>Fibrobacterales</taxon>
        <taxon>Fibrobacteraceae</taxon>
        <taxon>Hallerella</taxon>
    </lineage>
</organism>
<dbReference type="PANTHER" id="PTHR11645">
    <property type="entry name" value="PYRROLINE-5-CARBOXYLATE REDUCTASE"/>
    <property type="match status" value="1"/>
</dbReference>
<comment type="function">
    <text evidence="4">Catalyzes the reduction of 1-pyrroline-5-carboxylate (PCA) to L-proline.</text>
</comment>
<name>A0ABX5LIH7_9BACT</name>
<sequence length="270" mass="27978">MSKKIAFAGAGNMGGAILRGLLQAGHKPEEILFFEPFDKTAKPVEELGAIRFDDFGKMAAAADVLFLCVKPQVFKSVASEWNASANGKVNNKPEIISIMAGVSREKILAALTFNHGDVVRVMPNLPLTVGKGAIAIASDGVSSESLEVAKSLLSTVGVTVTVGENLIDAVTGLSGSAPAYVFEFIEGLVRGGVKMGLTRATAMQLTLATIEGSVELLKKSGKDTGELSAMVSSPAGTTIAGVQVLEDAGFRGTLMHTVEAATLRSQALGK</sequence>
<dbReference type="Pfam" id="PF14748">
    <property type="entry name" value="P5CR_dimer"/>
    <property type="match status" value="1"/>
</dbReference>
<dbReference type="RefSeq" id="WP_106199978.1">
    <property type="nucleotide sequence ID" value="NZ_JAXEIU010000036.1"/>
</dbReference>
<comment type="pathway">
    <text evidence="4">Amino-acid biosynthesis; L-proline biosynthesis; L-proline from L-glutamate 5-semialdehyde: step 1/1.</text>
</comment>
<feature type="domain" description="Pyrroline-5-carboxylate reductase dimerisation" evidence="7">
    <location>
        <begin position="164"/>
        <end position="267"/>
    </location>
</feature>
<evidence type="ECO:0000259" key="7">
    <source>
        <dbReference type="Pfam" id="PF14748"/>
    </source>
</evidence>
<keyword evidence="9" id="KW-1185">Reference proteome</keyword>
<keyword evidence="4" id="KW-0028">Amino-acid biosynthesis</keyword>
<dbReference type="EMBL" id="QGHD01000028">
    <property type="protein sequence ID" value="PWK93349.1"/>
    <property type="molecule type" value="Genomic_DNA"/>
</dbReference>
<dbReference type="EC" id="1.5.1.2" evidence="4 5"/>
<dbReference type="Gene3D" id="3.40.50.720">
    <property type="entry name" value="NAD(P)-binding Rossmann-like Domain"/>
    <property type="match status" value="1"/>
</dbReference>
<dbReference type="PANTHER" id="PTHR11645:SF0">
    <property type="entry name" value="PYRROLINE-5-CARBOXYLATE REDUCTASE 3"/>
    <property type="match status" value="1"/>
</dbReference>
<feature type="domain" description="Pyrroline-5-carboxylate reductase catalytic N-terminal" evidence="6">
    <location>
        <begin position="4"/>
        <end position="100"/>
    </location>
</feature>
<comment type="subcellular location">
    <subcellularLocation>
        <location evidence="4">Cytoplasm</location>
    </subcellularLocation>
</comment>
<gene>
    <name evidence="4" type="primary">proC</name>
    <name evidence="8" type="ORF">B0H50_12829</name>
</gene>
<dbReference type="InterPro" id="IPR008927">
    <property type="entry name" value="6-PGluconate_DH-like_C_sf"/>
</dbReference>
<dbReference type="Proteomes" id="UP000245523">
    <property type="component" value="Unassembled WGS sequence"/>
</dbReference>
<evidence type="ECO:0000256" key="5">
    <source>
        <dbReference type="NCBIfam" id="TIGR00112"/>
    </source>
</evidence>
<dbReference type="HAMAP" id="MF_01925">
    <property type="entry name" value="P5C_reductase"/>
    <property type="match status" value="1"/>
</dbReference>
<dbReference type="PIRSF" id="PIRSF000193">
    <property type="entry name" value="Pyrrol-5-carb_rd"/>
    <property type="match status" value="1"/>
</dbReference>
<keyword evidence="4" id="KW-0641">Proline biosynthesis</keyword>
<evidence type="ECO:0000313" key="8">
    <source>
        <dbReference type="EMBL" id="PWK93349.1"/>
    </source>
</evidence>
<dbReference type="InterPro" id="IPR036291">
    <property type="entry name" value="NAD(P)-bd_dom_sf"/>
</dbReference>
<keyword evidence="4" id="KW-0963">Cytoplasm</keyword>